<protein>
    <submittedName>
        <fullName evidence="1">Protein kinase-like (PK-like)</fullName>
    </submittedName>
</protein>
<keyword evidence="2" id="KW-1185">Reference proteome</keyword>
<dbReference type="EMBL" id="JAPCWZ010000001">
    <property type="protein sequence ID" value="KAK8880190.1"/>
    <property type="molecule type" value="Genomic_DNA"/>
</dbReference>
<evidence type="ECO:0000313" key="1">
    <source>
        <dbReference type="EMBL" id="KAK8880190.1"/>
    </source>
</evidence>
<evidence type="ECO:0000313" key="2">
    <source>
        <dbReference type="Proteomes" id="UP001390339"/>
    </source>
</evidence>
<dbReference type="InterPro" id="IPR011009">
    <property type="entry name" value="Kinase-like_dom_sf"/>
</dbReference>
<sequence length="771" mass="86930">MSHLQSTIAVNQKLRDHFHRNRENDYDAVRVLLIYWEGAESQDFKTEATELGLLFEQRFCYPVQHYEIPRTHNCHLALDQEINSFLLSLKSPRTLGIIHYGGHGDPDDVDDPRERLSVWASKRERNSPDEAIIKWSMIQPKLEYTTGEVLLILDCCFAAQAMRGPRRIVPPNVELIAACGKNCTTPLPLGPQSFTGVLITEIVTFLDEGSPIIIKELYHRLAGRAANLSPSPVHAPLAKNKSIRLDPLPPHVEQDYQPRNRGAISLHLLVDSPVSPELLDDFVAWLTTDPPRTITAAEVAEIKALASRAEELKYLALPNDNSQRGSVAIAIERNPMARDQVISAWTSFLSTLGSLVRLLGPGTQPQSQSENDAHSEDTKGQIFLREFKRSLNNLQVILERNILTLTELFEEEGLQSELASEVNDASMIMNALRVKLICIMEETPKPTYLTDTGINDVKSTLANPLSVEVSADFGHVLVEYKHLGSQDTATRDSDKRRMERLCTVLEAAQESRFRTPRCLGCIPDELNDRYGLVFQMPTSGFNRPTTLYNILGEHGDPKTRKCLPNLRQRYVIARAIGSALHRWHLVDWVHQGVASYNIVFFTNDQKEPDYSNPYLIGFDYSRERDAYSVVRDRTGAEIYDVYRHPDRQGCPPAKHHTKIHDLYSLGLLMVEICMWKRIDNIFGPRIKHHGVKAIMDAAIGKLGGELSFCMGSDYEMATMLCLSGDFGVTTDDTRGSRLTETFENDVLRRIGRGQDLGADILPFTEAEPRRP</sequence>
<organism evidence="1 2">
    <name type="scientific">Apiospora arundinis</name>
    <dbReference type="NCBI Taxonomy" id="335852"/>
    <lineage>
        <taxon>Eukaryota</taxon>
        <taxon>Fungi</taxon>
        <taxon>Dikarya</taxon>
        <taxon>Ascomycota</taxon>
        <taxon>Pezizomycotina</taxon>
        <taxon>Sordariomycetes</taxon>
        <taxon>Xylariomycetidae</taxon>
        <taxon>Amphisphaeriales</taxon>
        <taxon>Apiosporaceae</taxon>
        <taxon>Apiospora</taxon>
    </lineage>
</organism>
<gene>
    <name evidence="1" type="ORF">PGQ11_001484</name>
</gene>
<dbReference type="Gene3D" id="1.10.510.10">
    <property type="entry name" value="Transferase(Phosphotransferase) domain 1"/>
    <property type="match status" value="1"/>
</dbReference>
<proteinExistence type="predicted"/>
<reference evidence="1 2" key="1">
    <citation type="journal article" date="2024" name="IMA Fungus">
        <title>Apiospora arundinis, a panoply of carbohydrate-active enzymes and secondary metabolites.</title>
        <authorList>
            <person name="Sorensen T."/>
            <person name="Petersen C."/>
            <person name="Muurmann A.T."/>
            <person name="Christiansen J.V."/>
            <person name="Brundto M.L."/>
            <person name="Overgaard C.K."/>
            <person name="Boysen A.T."/>
            <person name="Wollenberg R.D."/>
            <person name="Larsen T.O."/>
            <person name="Sorensen J.L."/>
            <person name="Nielsen K.L."/>
            <person name="Sondergaard T.E."/>
        </authorList>
    </citation>
    <scope>NUCLEOTIDE SEQUENCE [LARGE SCALE GENOMIC DNA]</scope>
    <source>
        <strain evidence="1 2">AAU 773</strain>
    </source>
</reference>
<dbReference type="SUPFAM" id="SSF56112">
    <property type="entry name" value="Protein kinase-like (PK-like)"/>
    <property type="match status" value="1"/>
</dbReference>
<name>A0ABR2JQA2_9PEZI</name>
<dbReference type="Proteomes" id="UP001390339">
    <property type="component" value="Unassembled WGS sequence"/>
</dbReference>
<dbReference type="PANTHER" id="PTHR37542:SF3">
    <property type="entry name" value="PRION-INHIBITION AND PROPAGATION HELO DOMAIN-CONTAINING PROTEIN"/>
    <property type="match status" value="1"/>
</dbReference>
<comment type="caution">
    <text evidence="1">The sequence shown here is derived from an EMBL/GenBank/DDBJ whole genome shotgun (WGS) entry which is preliminary data.</text>
</comment>
<accession>A0ABR2JQA2</accession>
<dbReference type="PANTHER" id="PTHR37542">
    <property type="entry name" value="HELO DOMAIN-CONTAINING PROTEIN-RELATED"/>
    <property type="match status" value="1"/>
</dbReference>